<gene>
    <name evidence="5" type="ORF">T190607A01A_20675</name>
</gene>
<dbReference type="Gene3D" id="3.40.50.1820">
    <property type="entry name" value="alpha/beta hydrolase"/>
    <property type="match status" value="1"/>
</dbReference>
<sequence>MRKITLSFIFFMFFVLSLFAQEYEIENYTKTFTDSDRRNRRVTAKIYYPNQQTSVNENYPVIVFGHGFVMNYSAYENFFDTLVSKGYIVAFVTTEGSVFANHRAYAEDLAFMVNQVKTEAMDSNSPIYNLVGDTNALLGHSMGGGAAIVAASMVEVNTLVTFAPAKLRFNTTTPATQVTEEAIVFSGSADGVTKPSENHIPLYESLGSNCKYFISITGGAHCYYAMPNGYCDFGERFSSRDITVTRSEQQEIMFTYVIPWLDYKLKNDSSSYDEFVNTLNNASEVTYDNYCSNELDIEIEKLPKSSFRVKVGPNPTKSSINISSSDEYEIEKVEVYNQFGKLFLNSKGKRVVDLSSLHRGIYLIKVYSKGKTITKKVVVE</sequence>
<feature type="chain" id="PRO_5047243200" evidence="2">
    <location>
        <begin position="21"/>
        <end position="380"/>
    </location>
</feature>
<evidence type="ECO:0000256" key="1">
    <source>
        <dbReference type="ARBA" id="ARBA00022729"/>
    </source>
</evidence>
<keyword evidence="1 2" id="KW-0732">Signal</keyword>
<keyword evidence="6" id="KW-1185">Reference proteome</keyword>
<accession>A0ABM9P123</accession>
<dbReference type="InterPro" id="IPR029058">
    <property type="entry name" value="AB_hydrolase_fold"/>
</dbReference>
<evidence type="ECO:0000259" key="3">
    <source>
        <dbReference type="Pfam" id="PF12740"/>
    </source>
</evidence>
<dbReference type="Proteomes" id="UP001497416">
    <property type="component" value="Unassembled WGS sequence"/>
</dbReference>
<dbReference type="Pfam" id="PF12740">
    <property type="entry name" value="PETase"/>
    <property type="match status" value="1"/>
</dbReference>
<dbReference type="PANTHER" id="PTHR33428:SF14">
    <property type="entry name" value="CARBOXYLESTERASE TYPE B DOMAIN-CONTAINING PROTEIN"/>
    <property type="match status" value="1"/>
</dbReference>
<reference evidence="5 6" key="1">
    <citation type="submission" date="2024-05" db="EMBL/GenBank/DDBJ databases">
        <authorList>
            <person name="Duchaud E."/>
        </authorList>
    </citation>
    <scope>NUCLEOTIDE SEQUENCE [LARGE SCALE GENOMIC DNA]</scope>
    <source>
        <strain evidence="5">Ena-SAMPLE-TAB-13-05-2024-13:56:06:370-140302</strain>
    </source>
</reference>
<comment type="caution">
    <text evidence="5">The sequence shown here is derived from an EMBL/GenBank/DDBJ whole genome shotgun (WGS) entry which is preliminary data.</text>
</comment>
<feature type="domain" description="PET hydrolase/cutinase-like" evidence="3">
    <location>
        <begin position="44"/>
        <end position="228"/>
    </location>
</feature>
<dbReference type="PANTHER" id="PTHR33428">
    <property type="entry name" value="CHLOROPHYLLASE-2, CHLOROPLASTIC"/>
    <property type="match status" value="1"/>
</dbReference>
<dbReference type="NCBIfam" id="TIGR04183">
    <property type="entry name" value="Por_Secre_tail"/>
    <property type="match status" value="1"/>
</dbReference>
<dbReference type="EMBL" id="CAXIXY010000004">
    <property type="protein sequence ID" value="CAL2086649.1"/>
    <property type="molecule type" value="Genomic_DNA"/>
</dbReference>
<protein>
    <submittedName>
        <fullName evidence="5">Secreted protein (Por secretion system target)</fullName>
    </submittedName>
</protein>
<evidence type="ECO:0000259" key="4">
    <source>
        <dbReference type="Pfam" id="PF18962"/>
    </source>
</evidence>
<evidence type="ECO:0000313" key="5">
    <source>
        <dbReference type="EMBL" id="CAL2086649.1"/>
    </source>
</evidence>
<proteinExistence type="predicted"/>
<feature type="domain" description="Secretion system C-terminal sorting" evidence="4">
    <location>
        <begin position="313"/>
        <end position="379"/>
    </location>
</feature>
<dbReference type="InterPro" id="IPR026444">
    <property type="entry name" value="Secre_tail"/>
</dbReference>
<feature type="signal peptide" evidence="2">
    <location>
        <begin position="1"/>
        <end position="20"/>
    </location>
</feature>
<name>A0ABM9P123_9FLAO</name>
<dbReference type="SUPFAM" id="SSF53474">
    <property type="entry name" value="alpha/beta-Hydrolases"/>
    <property type="match status" value="1"/>
</dbReference>
<dbReference type="InterPro" id="IPR041127">
    <property type="entry name" value="PET_hydrolase/cutinase-like"/>
</dbReference>
<organism evidence="5 6">
    <name type="scientific">Tenacibaculum platacis</name>
    <dbReference type="NCBI Taxonomy" id="3137852"/>
    <lineage>
        <taxon>Bacteria</taxon>
        <taxon>Pseudomonadati</taxon>
        <taxon>Bacteroidota</taxon>
        <taxon>Flavobacteriia</taxon>
        <taxon>Flavobacteriales</taxon>
        <taxon>Flavobacteriaceae</taxon>
        <taxon>Tenacibaculum</taxon>
    </lineage>
</organism>
<dbReference type="Pfam" id="PF18962">
    <property type="entry name" value="Por_Secre_tail"/>
    <property type="match status" value="1"/>
</dbReference>
<evidence type="ECO:0000256" key="2">
    <source>
        <dbReference type="SAM" id="SignalP"/>
    </source>
</evidence>
<evidence type="ECO:0000313" key="6">
    <source>
        <dbReference type="Proteomes" id="UP001497416"/>
    </source>
</evidence>
<dbReference type="RefSeq" id="WP_348712232.1">
    <property type="nucleotide sequence ID" value="NZ_CAXIXY010000004.1"/>
</dbReference>